<evidence type="ECO:0000313" key="1">
    <source>
        <dbReference type="EMBL" id="CAA6817649.1"/>
    </source>
</evidence>
<protein>
    <submittedName>
        <fullName evidence="1">Uncharacterized protein</fullName>
    </submittedName>
</protein>
<proteinExistence type="predicted"/>
<reference evidence="1" key="1">
    <citation type="submission" date="2020-01" db="EMBL/GenBank/DDBJ databases">
        <authorList>
            <person name="Meier V. D."/>
            <person name="Meier V D."/>
        </authorList>
    </citation>
    <scope>NUCLEOTIDE SEQUENCE</scope>
    <source>
        <strain evidence="1">HLG_WM_MAG_04</strain>
    </source>
</reference>
<organism evidence="1">
    <name type="scientific">uncultured Sulfurovum sp</name>
    <dbReference type="NCBI Taxonomy" id="269237"/>
    <lineage>
        <taxon>Bacteria</taxon>
        <taxon>Pseudomonadati</taxon>
        <taxon>Campylobacterota</taxon>
        <taxon>Epsilonproteobacteria</taxon>
        <taxon>Campylobacterales</taxon>
        <taxon>Sulfurovaceae</taxon>
        <taxon>Sulfurovum</taxon>
        <taxon>environmental samples</taxon>
    </lineage>
</organism>
<sequence length="75" mass="8065">MKILLGLMIAGTALFAGGDLLPVKIYEKPVMQKAQGCYKPNIQKCPGCVDVAEICPDDPNLPMAETEPCEVSLSR</sequence>
<dbReference type="EMBL" id="CACVAX010000050">
    <property type="protein sequence ID" value="CAA6817649.1"/>
    <property type="molecule type" value="Genomic_DNA"/>
</dbReference>
<accession>A0A6S6TSF8</accession>
<dbReference type="AlphaFoldDB" id="A0A6S6TSF8"/>
<gene>
    <name evidence="1" type="ORF">HELGO_WM8125</name>
</gene>
<name>A0A6S6TSF8_9BACT</name>